<gene>
    <name evidence="2" type="ORF">ATANTOWER_030167</name>
</gene>
<sequence length="119" mass="12987">MFPLINCLPVSLVHTLRPLVYLLPGFHCSSLVPLVNYPVSSRVLPCDLFSLCLLYLFSLNDLPVLSTLPACLPACLPVSLCASTVLKLNLLTMRPPPHVLHSGPTSKPSTMTTNKTEFN</sequence>
<name>A0ABU7CJX9_9TELE</name>
<evidence type="ECO:0000256" key="1">
    <source>
        <dbReference type="SAM" id="MobiDB-lite"/>
    </source>
</evidence>
<feature type="compositionally biased region" description="Polar residues" evidence="1">
    <location>
        <begin position="103"/>
        <end position="119"/>
    </location>
</feature>
<comment type="caution">
    <text evidence="2">The sequence shown here is derived from an EMBL/GenBank/DDBJ whole genome shotgun (WGS) entry which is preliminary data.</text>
</comment>
<feature type="region of interest" description="Disordered" evidence="1">
    <location>
        <begin position="100"/>
        <end position="119"/>
    </location>
</feature>
<keyword evidence="3" id="KW-1185">Reference proteome</keyword>
<reference evidence="2 3" key="1">
    <citation type="submission" date="2021-07" db="EMBL/GenBank/DDBJ databases">
        <authorList>
            <person name="Palmer J.M."/>
        </authorList>
    </citation>
    <scope>NUCLEOTIDE SEQUENCE [LARGE SCALE GENOMIC DNA]</scope>
    <source>
        <strain evidence="2 3">AT_MEX2019</strain>
        <tissue evidence="2">Muscle</tissue>
    </source>
</reference>
<protein>
    <submittedName>
        <fullName evidence="2">Uncharacterized protein</fullName>
    </submittedName>
</protein>
<evidence type="ECO:0000313" key="3">
    <source>
        <dbReference type="Proteomes" id="UP001345963"/>
    </source>
</evidence>
<proteinExistence type="predicted"/>
<dbReference type="EMBL" id="JAHUTI010096528">
    <property type="protein sequence ID" value="MED6262939.1"/>
    <property type="molecule type" value="Genomic_DNA"/>
</dbReference>
<dbReference type="Proteomes" id="UP001345963">
    <property type="component" value="Unassembled WGS sequence"/>
</dbReference>
<accession>A0ABU7CJX9</accession>
<organism evidence="2 3">
    <name type="scientific">Ataeniobius toweri</name>
    <dbReference type="NCBI Taxonomy" id="208326"/>
    <lineage>
        <taxon>Eukaryota</taxon>
        <taxon>Metazoa</taxon>
        <taxon>Chordata</taxon>
        <taxon>Craniata</taxon>
        <taxon>Vertebrata</taxon>
        <taxon>Euteleostomi</taxon>
        <taxon>Actinopterygii</taxon>
        <taxon>Neopterygii</taxon>
        <taxon>Teleostei</taxon>
        <taxon>Neoteleostei</taxon>
        <taxon>Acanthomorphata</taxon>
        <taxon>Ovalentaria</taxon>
        <taxon>Atherinomorphae</taxon>
        <taxon>Cyprinodontiformes</taxon>
        <taxon>Goodeidae</taxon>
        <taxon>Ataeniobius</taxon>
    </lineage>
</organism>
<evidence type="ECO:0000313" key="2">
    <source>
        <dbReference type="EMBL" id="MED6262939.1"/>
    </source>
</evidence>